<dbReference type="RefSeq" id="WP_190248272.1">
    <property type="nucleotide sequence ID" value="NZ_BMPI01000003.1"/>
</dbReference>
<dbReference type="InterPro" id="IPR011991">
    <property type="entry name" value="ArsR-like_HTH"/>
</dbReference>
<dbReference type="EMBL" id="BMPI01000003">
    <property type="protein sequence ID" value="GGM09065.1"/>
    <property type="molecule type" value="Genomic_DNA"/>
</dbReference>
<gene>
    <name evidence="2" type="ORF">GCM10007977_007770</name>
</gene>
<dbReference type="PRINTS" id="PR00598">
    <property type="entry name" value="HTHMARR"/>
</dbReference>
<comment type="caution">
    <text evidence="2">The sequence shown here is derived from an EMBL/GenBank/DDBJ whole genome shotgun (WGS) entry which is preliminary data.</text>
</comment>
<dbReference type="InterPro" id="IPR039422">
    <property type="entry name" value="MarR/SlyA-like"/>
</dbReference>
<dbReference type="PANTHER" id="PTHR33164:SF57">
    <property type="entry name" value="MARR-FAMILY TRANSCRIPTIONAL REGULATOR"/>
    <property type="match status" value="1"/>
</dbReference>
<proteinExistence type="predicted"/>
<dbReference type="GO" id="GO:0003700">
    <property type="term" value="F:DNA-binding transcription factor activity"/>
    <property type="evidence" value="ECO:0007669"/>
    <property type="project" value="InterPro"/>
</dbReference>
<name>A0A917WJN6_9ACTN</name>
<dbReference type="PROSITE" id="PS50995">
    <property type="entry name" value="HTH_MARR_2"/>
    <property type="match status" value="1"/>
</dbReference>
<dbReference type="SUPFAM" id="SSF46785">
    <property type="entry name" value="Winged helix' DNA-binding domain"/>
    <property type="match status" value="1"/>
</dbReference>
<dbReference type="InterPro" id="IPR000835">
    <property type="entry name" value="HTH_MarR-typ"/>
</dbReference>
<protein>
    <recommendedName>
        <fullName evidence="1">HTH marR-type domain-containing protein</fullName>
    </recommendedName>
</protein>
<dbReference type="Pfam" id="PF12802">
    <property type="entry name" value="MarR_2"/>
    <property type="match status" value="1"/>
</dbReference>
<organism evidence="2 3">
    <name type="scientific">Dactylosporangium sucinum</name>
    <dbReference type="NCBI Taxonomy" id="1424081"/>
    <lineage>
        <taxon>Bacteria</taxon>
        <taxon>Bacillati</taxon>
        <taxon>Actinomycetota</taxon>
        <taxon>Actinomycetes</taxon>
        <taxon>Micromonosporales</taxon>
        <taxon>Micromonosporaceae</taxon>
        <taxon>Dactylosporangium</taxon>
    </lineage>
</organism>
<reference evidence="2" key="1">
    <citation type="journal article" date="2014" name="Int. J. Syst. Evol. Microbiol.">
        <title>Complete genome sequence of Corynebacterium casei LMG S-19264T (=DSM 44701T), isolated from a smear-ripened cheese.</title>
        <authorList>
            <consortium name="US DOE Joint Genome Institute (JGI-PGF)"/>
            <person name="Walter F."/>
            <person name="Albersmeier A."/>
            <person name="Kalinowski J."/>
            <person name="Ruckert C."/>
        </authorList>
    </citation>
    <scope>NUCLEOTIDE SEQUENCE</scope>
    <source>
        <strain evidence="2">JCM 19831</strain>
    </source>
</reference>
<dbReference type="InterPro" id="IPR036390">
    <property type="entry name" value="WH_DNA-bd_sf"/>
</dbReference>
<dbReference type="SMART" id="SM00347">
    <property type="entry name" value="HTH_MARR"/>
    <property type="match status" value="1"/>
</dbReference>
<accession>A0A917WJN6</accession>
<dbReference type="InterPro" id="IPR036388">
    <property type="entry name" value="WH-like_DNA-bd_sf"/>
</dbReference>
<reference evidence="2" key="2">
    <citation type="submission" date="2020-09" db="EMBL/GenBank/DDBJ databases">
        <authorList>
            <person name="Sun Q."/>
            <person name="Ohkuma M."/>
        </authorList>
    </citation>
    <scope>NUCLEOTIDE SEQUENCE</scope>
    <source>
        <strain evidence="2">JCM 19831</strain>
    </source>
</reference>
<evidence type="ECO:0000313" key="3">
    <source>
        <dbReference type="Proteomes" id="UP000642070"/>
    </source>
</evidence>
<dbReference type="PANTHER" id="PTHR33164">
    <property type="entry name" value="TRANSCRIPTIONAL REGULATOR, MARR FAMILY"/>
    <property type="match status" value="1"/>
</dbReference>
<dbReference type="GO" id="GO:0006950">
    <property type="term" value="P:response to stress"/>
    <property type="evidence" value="ECO:0007669"/>
    <property type="project" value="TreeGrafter"/>
</dbReference>
<dbReference type="AlphaFoldDB" id="A0A917WJN6"/>
<evidence type="ECO:0000259" key="1">
    <source>
        <dbReference type="PROSITE" id="PS50995"/>
    </source>
</evidence>
<dbReference type="Gene3D" id="1.10.10.10">
    <property type="entry name" value="Winged helix-like DNA-binding domain superfamily/Winged helix DNA-binding domain"/>
    <property type="match status" value="1"/>
</dbReference>
<keyword evidence="3" id="KW-1185">Reference proteome</keyword>
<evidence type="ECO:0000313" key="2">
    <source>
        <dbReference type="EMBL" id="GGM09065.1"/>
    </source>
</evidence>
<dbReference type="CDD" id="cd00090">
    <property type="entry name" value="HTH_ARSR"/>
    <property type="match status" value="1"/>
</dbReference>
<sequence>MDTVALLRDEVRDLMKVVRLLKQHHRSGPVAPGTVGMLAAIDRLAGGCHLKELAQVCALDQSTTSRAVSSLVQAGLVRRVADPRDGRASFLELTDGGRLALREADDWYRSLFDEALGDWSPADIDALRVLLRRFTEALASSVPPVQGPALAPLVPEGTR</sequence>
<feature type="domain" description="HTH marR-type" evidence="1">
    <location>
        <begin position="1"/>
        <end position="136"/>
    </location>
</feature>
<dbReference type="Proteomes" id="UP000642070">
    <property type="component" value="Unassembled WGS sequence"/>
</dbReference>